<dbReference type="Gene3D" id="1.25.40.10">
    <property type="entry name" value="Tetratricopeptide repeat domain"/>
    <property type="match status" value="1"/>
</dbReference>
<evidence type="ECO:0000313" key="3">
    <source>
        <dbReference type="Proteomes" id="UP000604046"/>
    </source>
</evidence>
<reference evidence="2" key="1">
    <citation type="submission" date="2021-02" db="EMBL/GenBank/DDBJ databases">
        <authorList>
            <person name="Dougan E. K."/>
            <person name="Rhodes N."/>
            <person name="Thang M."/>
            <person name="Chan C."/>
        </authorList>
    </citation>
    <scope>NUCLEOTIDE SEQUENCE</scope>
</reference>
<keyword evidence="3" id="KW-1185">Reference proteome</keyword>
<proteinExistence type="predicted"/>
<feature type="compositionally biased region" description="Basic and acidic residues" evidence="1">
    <location>
        <begin position="325"/>
        <end position="349"/>
    </location>
</feature>
<feature type="region of interest" description="Disordered" evidence="1">
    <location>
        <begin position="321"/>
        <end position="356"/>
    </location>
</feature>
<name>A0A812QLP0_9DINO</name>
<dbReference type="InterPro" id="IPR011990">
    <property type="entry name" value="TPR-like_helical_dom_sf"/>
</dbReference>
<dbReference type="AlphaFoldDB" id="A0A812QLP0"/>
<comment type="caution">
    <text evidence="2">The sequence shown here is derived from an EMBL/GenBank/DDBJ whole genome shotgun (WGS) entry which is preliminary data.</text>
</comment>
<sequence length="390" mass="42293">MNTPNLRMTIEKQDPPLPHAAPAESAMPWMWAMRPEEVGGWKTCPLRLGQAQLSKGKLQVAGQRKRGEVLLQACHSAVRYRVHPMEIDTPRCSSGLLRFTALSPGRGNGVAPVHMTLDYARFDKLDGADDTGPPEEAFDDAKAKILAAVRAQRMQADREAAAGSLEEAVRLYDDASKILLSLQDASTEEALQAVDLRVEALGIRLMAAKAFSLLSDWSEAEARASKALEAAMLCPGSHHQLAELTELGIIPSEAPSEEGFLVHRDAADALLCRARARLKLGDAVGARDDAAKARSLSGQLQDHLKQEAADGFLMQAQMIISASGHDPKTQSRSSRSDRSDRSDRSESRVCRASGGPLEELTCEDAAPLTFNVPLSKMPRPEEISGLEEMD</sequence>
<gene>
    <name evidence="2" type="primary">Camk1</name>
    <name evidence="2" type="ORF">SNAT2548_LOCUS21442</name>
</gene>
<evidence type="ECO:0000313" key="2">
    <source>
        <dbReference type="EMBL" id="CAE7393442.1"/>
    </source>
</evidence>
<accession>A0A812QLP0</accession>
<protein>
    <submittedName>
        <fullName evidence="2">Camk1 protein</fullName>
    </submittedName>
</protein>
<dbReference type="Proteomes" id="UP000604046">
    <property type="component" value="Unassembled WGS sequence"/>
</dbReference>
<dbReference type="EMBL" id="CAJNDS010002253">
    <property type="protein sequence ID" value="CAE7393442.1"/>
    <property type="molecule type" value="Genomic_DNA"/>
</dbReference>
<evidence type="ECO:0000256" key="1">
    <source>
        <dbReference type="SAM" id="MobiDB-lite"/>
    </source>
</evidence>
<dbReference type="SUPFAM" id="SSF48452">
    <property type="entry name" value="TPR-like"/>
    <property type="match status" value="1"/>
</dbReference>
<organism evidence="2 3">
    <name type="scientific">Symbiodinium natans</name>
    <dbReference type="NCBI Taxonomy" id="878477"/>
    <lineage>
        <taxon>Eukaryota</taxon>
        <taxon>Sar</taxon>
        <taxon>Alveolata</taxon>
        <taxon>Dinophyceae</taxon>
        <taxon>Suessiales</taxon>
        <taxon>Symbiodiniaceae</taxon>
        <taxon>Symbiodinium</taxon>
    </lineage>
</organism>
<feature type="region of interest" description="Disordered" evidence="1">
    <location>
        <begin position="1"/>
        <end position="22"/>
    </location>
</feature>